<evidence type="ECO:0000256" key="2">
    <source>
        <dbReference type="ARBA" id="ARBA00013184"/>
    </source>
</evidence>
<keyword evidence="3" id="KW-0808">Transferase</keyword>
<evidence type="ECO:0000256" key="6">
    <source>
        <dbReference type="ARBA" id="ARBA00023163"/>
    </source>
</evidence>
<gene>
    <name evidence="11" type="ORF">TPAB3V08_LOCUS10152</name>
</gene>
<dbReference type="Pfam" id="PF02172">
    <property type="entry name" value="KIX"/>
    <property type="match status" value="1"/>
</dbReference>
<keyword evidence="7" id="KW-0539">Nucleus</keyword>
<feature type="compositionally biased region" description="Low complexity" evidence="9">
    <location>
        <begin position="1"/>
        <end position="38"/>
    </location>
</feature>
<name>A0ABN7PCM5_TIMPD</name>
<accession>A0ABN7PCM5</accession>
<reference evidence="11" key="1">
    <citation type="submission" date="2021-03" db="EMBL/GenBank/DDBJ databases">
        <authorList>
            <person name="Tran Van P."/>
        </authorList>
    </citation>
    <scope>NUCLEOTIDE SEQUENCE</scope>
</reference>
<comment type="catalytic activity">
    <reaction evidence="8">
        <text>L-lysyl-[protein] + acetyl-CoA = N(6)-acetyl-L-lysyl-[protein] + CoA + H(+)</text>
        <dbReference type="Rhea" id="RHEA:45948"/>
        <dbReference type="Rhea" id="RHEA-COMP:9752"/>
        <dbReference type="Rhea" id="RHEA-COMP:10731"/>
        <dbReference type="ChEBI" id="CHEBI:15378"/>
        <dbReference type="ChEBI" id="CHEBI:29969"/>
        <dbReference type="ChEBI" id="CHEBI:57287"/>
        <dbReference type="ChEBI" id="CHEBI:57288"/>
        <dbReference type="ChEBI" id="CHEBI:61930"/>
        <dbReference type="EC" id="2.3.1.48"/>
    </reaction>
</comment>
<feature type="region of interest" description="Disordered" evidence="9">
    <location>
        <begin position="1"/>
        <end position="40"/>
    </location>
</feature>
<dbReference type="InterPro" id="IPR036529">
    <property type="entry name" value="KIX_dom_sf"/>
</dbReference>
<evidence type="ECO:0000256" key="1">
    <source>
        <dbReference type="ARBA" id="ARBA00004123"/>
    </source>
</evidence>
<dbReference type="InterPro" id="IPR013178">
    <property type="entry name" value="Histone_AcTrfase_Rtt109/CBP"/>
</dbReference>
<dbReference type="PANTHER" id="PTHR13808">
    <property type="entry name" value="CBP/P300-RELATED"/>
    <property type="match status" value="1"/>
</dbReference>
<feature type="non-terminal residue" evidence="11">
    <location>
        <position position="216"/>
    </location>
</feature>
<comment type="caution">
    <text evidence="11">The sequence shown here is derived from an EMBL/GenBank/DDBJ whole genome shotgun (WGS) entry which is preliminary data.</text>
</comment>
<keyword evidence="5" id="KW-0805">Transcription regulation</keyword>
<sequence length="216" mass="23542">QGQTIGSQQQQQQVVAPNVSLPLSSDPSSNSVQNSTSTATQLQHAVANTLFGGLGGDSQSGSVGGLLPVGLHPGQVTATPVQGTKEWHQSVTPDLRNHLVHKLVQAIFPTPDPQAMLDKRMHNLVAYARKVEGDMYEMANSRSEYYHLLAEKIYKIQKELEEKRQKRKEQQLQQQQQQQQQQQVQPQMRPGAPGGIRTVGTTPNLQGGAALPSTSP</sequence>
<evidence type="ECO:0000313" key="11">
    <source>
        <dbReference type="EMBL" id="CAG2063205.1"/>
    </source>
</evidence>
<feature type="non-terminal residue" evidence="11">
    <location>
        <position position="1"/>
    </location>
</feature>
<evidence type="ECO:0000313" key="12">
    <source>
        <dbReference type="Proteomes" id="UP001153148"/>
    </source>
</evidence>
<keyword evidence="4" id="KW-0156">Chromatin regulator</keyword>
<evidence type="ECO:0000256" key="7">
    <source>
        <dbReference type="ARBA" id="ARBA00023242"/>
    </source>
</evidence>
<keyword evidence="12" id="KW-1185">Reference proteome</keyword>
<proteinExistence type="predicted"/>
<evidence type="ECO:0000256" key="8">
    <source>
        <dbReference type="ARBA" id="ARBA00048017"/>
    </source>
</evidence>
<evidence type="ECO:0000256" key="4">
    <source>
        <dbReference type="ARBA" id="ARBA00022853"/>
    </source>
</evidence>
<feature type="domain" description="KIX" evidence="10">
    <location>
        <begin position="82"/>
        <end position="161"/>
    </location>
</feature>
<dbReference type="PANTHER" id="PTHR13808:SF1">
    <property type="entry name" value="HISTONE ACETYLTRANSFERASE"/>
    <property type="match status" value="1"/>
</dbReference>
<evidence type="ECO:0000256" key="5">
    <source>
        <dbReference type="ARBA" id="ARBA00023015"/>
    </source>
</evidence>
<feature type="region of interest" description="Disordered" evidence="9">
    <location>
        <begin position="165"/>
        <end position="216"/>
    </location>
</feature>
<evidence type="ECO:0000256" key="3">
    <source>
        <dbReference type="ARBA" id="ARBA00022679"/>
    </source>
</evidence>
<dbReference type="EC" id="2.3.1.48" evidence="2"/>
<dbReference type="Proteomes" id="UP001153148">
    <property type="component" value="Unassembled WGS sequence"/>
</dbReference>
<protein>
    <recommendedName>
        <fullName evidence="2">histone acetyltransferase</fullName>
        <ecNumber evidence="2">2.3.1.48</ecNumber>
    </recommendedName>
</protein>
<dbReference type="Gene3D" id="1.10.246.20">
    <property type="entry name" value="Coactivator CBP, KIX domain"/>
    <property type="match status" value="1"/>
</dbReference>
<keyword evidence="6" id="KW-0804">Transcription</keyword>
<organism evidence="11 12">
    <name type="scientific">Timema podura</name>
    <name type="common">Walking stick</name>
    <dbReference type="NCBI Taxonomy" id="61482"/>
    <lineage>
        <taxon>Eukaryota</taxon>
        <taxon>Metazoa</taxon>
        <taxon>Ecdysozoa</taxon>
        <taxon>Arthropoda</taxon>
        <taxon>Hexapoda</taxon>
        <taxon>Insecta</taxon>
        <taxon>Pterygota</taxon>
        <taxon>Neoptera</taxon>
        <taxon>Polyneoptera</taxon>
        <taxon>Phasmatodea</taxon>
        <taxon>Timematodea</taxon>
        <taxon>Timematoidea</taxon>
        <taxon>Timematidae</taxon>
        <taxon>Timema</taxon>
    </lineage>
</organism>
<feature type="compositionally biased region" description="Low complexity" evidence="9">
    <location>
        <begin position="171"/>
        <end position="183"/>
    </location>
</feature>
<dbReference type="SUPFAM" id="SSF47040">
    <property type="entry name" value="Kix domain of CBP (creb binding protein)"/>
    <property type="match status" value="1"/>
</dbReference>
<dbReference type="PROSITE" id="PS50952">
    <property type="entry name" value="KIX"/>
    <property type="match status" value="1"/>
</dbReference>
<comment type="subcellular location">
    <subcellularLocation>
        <location evidence="1">Nucleus</location>
    </subcellularLocation>
</comment>
<dbReference type="InterPro" id="IPR003101">
    <property type="entry name" value="KIX_dom"/>
</dbReference>
<evidence type="ECO:0000259" key="10">
    <source>
        <dbReference type="PROSITE" id="PS50952"/>
    </source>
</evidence>
<dbReference type="EMBL" id="CAJPIN010024931">
    <property type="protein sequence ID" value="CAG2063205.1"/>
    <property type="molecule type" value="Genomic_DNA"/>
</dbReference>
<evidence type="ECO:0000256" key="9">
    <source>
        <dbReference type="SAM" id="MobiDB-lite"/>
    </source>
</evidence>